<dbReference type="GO" id="GO:0005525">
    <property type="term" value="F:GTP binding"/>
    <property type="evidence" value="ECO:0007669"/>
    <property type="project" value="UniProtKB-KW"/>
</dbReference>
<accession>A0A1H3MF19</accession>
<dbReference type="UniPathway" id="UPA00148">
    <property type="reaction ID" value="UER00236"/>
</dbReference>
<comment type="catalytic activity">
    <reaction evidence="3">
        <text>adenosylcob(III)inamide + GTP = adenosylcob(III)inamide phosphate + GDP + H(+)</text>
        <dbReference type="Rhea" id="RHEA:15765"/>
        <dbReference type="ChEBI" id="CHEBI:2480"/>
        <dbReference type="ChEBI" id="CHEBI:15378"/>
        <dbReference type="ChEBI" id="CHEBI:37565"/>
        <dbReference type="ChEBI" id="CHEBI:58189"/>
        <dbReference type="ChEBI" id="CHEBI:58502"/>
        <dbReference type="EC" id="2.7.1.156"/>
    </reaction>
</comment>
<dbReference type="EC" id="2.7.7.62" evidence="9"/>
<feature type="binding site" evidence="19">
    <location>
        <begin position="7"/>
        <end position="14"/>
    </location>
    <ligand>
        <name>GTP</name>
        <dbReference type="ChEBI" id="CHEBI:37565"/>
    </ligand>
</feature>
<comment type="catalytic activity">
    <reaction evidence="2">
        <text>adenosylcob(III)inamide phosphate + GTP + H(+) = adenosylcob(III)inamide-GDP + diphosphate</text>
        <dbReference type="Rhea" id="RHEA:22712"/>
        <dbReference type="ChEBI" id="CHEBI:15378"/>
        <dbReference type="ChEBI" id="CHEBI:33019"/>
        <dbReference type="ChEBI" id="CHEBI:37565"/>
        <dbReference type="ChEBI" id="CHEBI:58502"/>
        <dbReference type="ChEBI" id="CHEBI:60487"/>
        <dbReference type="EC" id="2.7.7.62"/>
    </reaction>
</comment>
<evidence type="ECO:0000313" key="21">
    <source>
        <dbReference type="Proteomes" id="UP000183918"/>
    </source>
</evidence>
<keyword evidence="10" id="KW-0169">Cobalamin biosynthesis</keyword>
<sequence>MIVLIIGGSSSGKSAFAEDFLCNISEESDRIYIATMEKNSFENEKKIRKHRFERKNKNFFTIEQSKCISDAYEKYIKKNHCVKNTNSVIIESVSNLLANEMFELSMGWIDMHYKIVSDKIVDDLSDYIVNEIAFITKNSQNCVIVSDNIFEGGLLYDELTNVYIEILGEINRKISCFSDVLYEVTEGMTIKVF</sequence>
<gene>
    <name evidence="20" type="ORF">SAMN02910414_02280</name>
</gene>
<keyword evidence="21" id="KW-1185">Reference proteome</keyword>
<keyword evidence="14" id="KW-0067">ATP-binding</keyword>
<protein>
    <recommendedName>
        <fullName evidence="16">Adenosylcobinamide kinase</fullName>
        <ecNumber evidence="8">2.7.1.156</ecNumber>
        <ecNumber evidence="9">2.7.7.62</ecNumber>
    </recommendedName>
    <alternativeName>
        <fullName evidence="17">Adenosylcobinamide-phosphate guanylyltransferase</fullName>
    </alternativeName>
</protein>
<evidence type="ECO:0000256" key="17">
    <source>
        <dbReference type="ARBA" id="ARBA00030571"/>
    </source>
</evidence>
<keyword evidence="12 19" id="KW-0547">Nucleotide-binding</keyword>
<keyword evidence="15 19" id="KW-0342">GTP-binding</keyword>
<dbReference type="Proteomes" id="UP000183918">
    <property type="component" value="Unassembled WGS sequence"/>
</dbReference>
<comment type="catalytic activity">
    <reaction evidence="1">
        <text>adenosylcob(III)inamide + ATP = adenosylcob(III)inamide phosphate + ADP + H(+)</text>
        <dbReference type="Rhea" id="RHEA:15769"/>
        <dbReference type="ChEBI" id="CHEBI:2480"/>
        <dbReference type="ChEBI" id="CHEBI:15378"/>
        <dbReference type="ChEBI" id="CHEBI:30616"/>
        <dbReference type="ChEBI" id="CHEBI:58502"/>
        <dbReference type="ChEBI" id="CHEBI:456216"/>
        <dbReference type="EC" id="2.7.1.156"/>
    </reaction>
</comment>
<reference evidence="20 21" key="1">
    <citation type="submission" date="2016-10" db="EMBL/GenBank/DDBJ databases">
        <authorList>
            <person name="de Groot N.N."/>
        </authorList>
    </citation>
    <scope>NUCLEOTIDE SEQUENCE [LARGE SCALE GENOMIC DNA]</scope>
    <source>
        <strain evidence="20 21">DSM 14045</strain>
    </source>
</reference>
<dbReference type="STRING" id="1122142.SAMN02910414_02280"/>
<dbReference type="GO" id="GO:0009236">
    <property type="term" value="P:cobalamin biosynthetic process"/>
    <property type="evidence" value="ECO:0007669"/>
    <property type="project" value="UniProtKB-UniPathway"/>
</dbReference>
<feature type="active site" description="GMP-histidine intermediate" evidence="18">
    <location>
        <position position="50"/>
    </location>
</feature>
<proteinExistence type="inferred from homology"/>
<evidence type="ECO:0000256" key="3">
    <source>
        <dbReference type="ARBA" id="ARBA00001522"/>
    </source>
</evidence>
<evidence type="ECO:0000256" key="5">
    <source>
        <dbReference type="ARBA" id="ARBA00004692"/>
    </source>
</evidence>
<dbReference type="AlphaFoldDB" id="A0A1H3MF19"/>
<evidence type="ECO:0000256" key="19">
    <source>
        <dbReference type="PIRSR" id="PIRSR006135-2"/>
    </source>
</evidence>
<evidence type="ECO:0000256" key="13">
    <source>
        <dbReference type="ARBA" id="ARBA00022777"/>
    </source>
</evidence>
<evidence type="ECO:0000256" key="12">
    <source>
        <dbReference type="ARBA" id="ARBA00022741"/>
    </source>
</evidence>
<evidence type="ECO:0000256" key="6">
    <source>
        <dbReference type="ARBA" id="ARBA00005159"/>
    </source>
</evidence>
<dbReference type="EMBL" id="FNPG01000033">
    <property type="protein sequence ID" value="SDY74605.1"/>
    <property type="molecule type" value="Genomic_DNA"/>
</dbReference>
<evidence type="ECO:0000256" key="14">
    <source>
        <dbReference type="ARBA" id="ARBA00022840"/>
    </source>
</evidence>
<keyword evidence="13 20" id="KW-0418">Kinase</keyword>
<evidence type="ECO:0000256" key="2">
    <source>
        <dbReference type="ARBA" id="ARBA00000711"/>
    </source>
</evidence>
<comment type="pathway">
    <text evidence="6">Cofactor biosynthesis; adenosylcobalamin biosynthesis; adenosylcobalamin from cob(II)yrinate a,c-diamide: step 5/7.</text>
</comment>
<feature type="binding site" evidence="19">
    <location>
        <position position="63"/>
    </location>
    <ligand>
        <name>GTP</name>
        <dbReference type="ChEBI" id="CHEBI:37565"/>
    </ligand>
</feature>
<name>A0A1H3MF19_9FIRM</name>
<evidence type="ECO:0000256" key="18">
    <source>
        <dbReference type="PIRSR" id="PIRSR006135-1"/>
    </source>
</evidence>
<keyword evidence="20" id="KW-0548">Nucleotidyltransferase</keyword>
<dbReference type="PANTHER" id="PTHR34848:SF1">
    <property type="entry name" value="BIFUNCTIONAL ADENOSYLCOBALAMIN BIOSYNTHESIS PROTEIN COBU"/>
    <property type="match status" value="1"/>
</dbReference>
<evidence type="ECO:0000256" key="11">
    <source>
        <dbReference type="ARBA" id="ARBA00022679"/>
    </source>
</evidence>
<evidence type="ECO:0000256" key="15">
    <source>
        <dbReference type="ARBA" id="ARBA00023134"/>
    </source>
</evidence>
<comment type="similarity">
    <text evidence="7">Belongs to the CobU/CobP family.</text>
</comment>
<dbReference type="GO" id="GO:0005524">
    <property type="term" value="F:ATP binding"/>
    <property type="evidence" value="ECO:0007669"/>
    <property type="project" value="UniProtKB-KW"/>
</dbReference>
<evidence type="ECO:0000256" key="4">
    <source>
        <dbReference type="ARBA" id="ARBA00003889"/>
    </source>
</evidence>
<dbReference type="OrthoDB" id="9799422at2"/>
<feature type="binding site" evidence="19">
    <location>
        <begin position="51"/>
        <end position="54"/>
    </location>
    <ligand>
        <name>GTP</name>
        <dbReference type="ChEBI" id="CHEBI:37565"/>
    </ligand>
</feature>
<comment type="function">
    <text evidence="4">Catalyzes ATP-dependent phosphorylation of adenosylcobinamide and addition of GMP to adenosylcobinamide phosphate.</text>
</comment>
<evidence type="ECO:0000256" key="10">
    <source>
        <dbReference type="ARBA" id="ARBA00022573"/>
    </source>
</evidence>
<evidence type="ECO:0000256" key="7">
    <source>
        <dbReference type="ARBA" id="ARBA00007490"/>
    </source>
</evidence>
<evidence type="ECO:0000256" key="16">
    <source>
        <dbReference type="ARBA" id="ARBA00029570"/>
    </source>
</evidence>
<dbReference type="InterPro" id="IPR003203">
    <property type="entry name" value="CobU/CobP"/>
</dbReference>
<feature type="binding site" evidence="19">
    <location>
        <position position="91"/>
    </location>
    <ligand>
        <name>GTP</name>
        <dbReference type="ChEBI" id="CHEBI:37565"/>
    </ligand>
</feature>
<comment type="pathway">
    <text evidence="5">Cofactor biosynthesis; adenosylcobalamin biosynthesis; adenosylcobalamin from cob(II)yrinate a,c-diamide: step 6/7.</text>
</comment>
<evidence type="ECO:0000313" key="20">
    <source>
        <dbReference type="EMBL" id="SDY74605.1"/>
    </source>
</evidence>
<dbReference type="EC" id="2.7.1.156" evidence="8"/>
<dbReference type="Pfam" id="PF02283">
    <property type="entry name" value="CobU"/>
    <property type="match status" value="1"/>
</dbReference>
<dbReference type="RefSeq" id="WP_074719011.1">
    <property type="nucleotide sequence ID" value="NZ_FNPG01000033.1"/>
</dbReference>
<dbReference type="Gene3D" id="3.40.50.300">
    <property type="entry name" value="P-loop containing nucleotide triphosphate hydrolases"/>
    <property type="match status" value="1"/>
</dbReference>
<dbReference type="InterPro" id="IPR027417">
    <property type="entry name" value="P-loop_NTPase"/>
</dbReference>
<dbReference type="GO" id="GO:0043752">
    <property type="term" value="F:adenosylcobinamide kinase activity"/>
    <property type="evidence" value="ECO:0007669"/>
    <property type="project" value="UniProtKB-EC"/>
</dbReference>
<keyword evidence="11 20" id="KW-0808">Transferase</keyword>
<dbReference type="GO" id="GO:0008820">
    <property type="term" value="F:cobinamide phosphate guanylyltransferase activity"/>
    <property type="evidence" value="ECO:0007669"/>
    <property type="project" value="UniProtKB-EC"/>
</dbReference>
<dbReference type="PANTHER" id="PTHR34848">
    <property type="match status" value="1"/>
</dbReference>
<evidence type="ECO:0000256" key="8">
    <source>
        <dbReference type="ARBA" id="ARBA00012016"/>
    </source>
</evidence>
<evidence type="ECO:0000256" key="9">
    <source>
        <dbReference type="ARBA" id="ARBA00012523"/>
    </source>
</evidence>
<evidence type="ECO:0000256" key="1">
    <source>
        <dbReference type="ARBA" id="ARBA00000312"/>
    </source>
</evidence>
<organism evidence="20 21">
    <name type="scientific">Lachnobacterium bovis DSM 14045</name>
    <dbReference type="NCBI Taxonomy" id="1122142"/>
    <lineage>
        <taxon>Bacteria</taxon>
        <taxon>Bacillati</taxon>
        <taxon>Bacillota</taxon>
        <taxon>Clostridia</taxon>
        <taxon>Lachnospirales</taxon>
        <taxon>Lachnospiraceae</taxon>
        <taxon>Lachnobacterium</taxon>
    </lineage>
</organism>
<dbReference type="PIRSF" id="PIRSF006135">
    <property type="entry name" value="CobU"/>
    <property type="match status" value="1"/>
</dbReference>
<dbReference type="SUPFAM" id="SSF52540">
    <property type="entry name" value="P-loop containing nucleoside triphosphate hydrolases"/>
    <property type="match status" value="1"/>
</dbReference>